<protein>
    <submittedName>
        <fullName evidence="3">Cro/Cl family transcriptional regulator</fullName>
    </submittedName>
</protein>
<organism evidence="3 4">
    <name type="scientific">Elizabethkingia miricola</name>
    <name type="common">Chryseobacterium miricola</name>
    <dbReference type="NCBI Taxonomy" id="172045"/>
    <lineage>
        <taxon>Bacteria</taxon>
        <taxon>Pseudomonadati</taxon>
        <taxon>Bacteroidota</taxon>
        <taxon>Flavobacteriia</taxon>
        <taxon>Flavobacteriales</taxon>
        <taxon>Weeksellaceae</taxon>
        <taxon>Elizabethkingia</taxon>
    </lineage>
</organism>
<proteinExistence type="predicted"/>
<dbReference type="Proteomes" id="UP000064412">
    <property type="component" value="Unassembled WGS sequence"/>
</dbReference>
<dbReference type="SMART" id="SM00530">
    <property type="entry name" value="HTH_XRE"/>
    <property type="match status" value="1"/>
</dbReference>
<dbReference type="SUPFAM" id="SSF47413">
    <property type="entry name" value="lambda repressor-like DNA-binding domains"/>
    <property type="match status" value="1"/>
</dbReference>
<dbReference type="GO" id="GO:0003677">
    <property type="term" value="F:DNA binding"/>
    <property type="evidence" value="ECO:0007669"/>
    <property type="project" value="UniProtKB-KW"/>
</dbReference>
<dbReference type="InterPro" id="IPR010982">
    <property type="entry name" value="Lambda_DNA-bd_dom_sf"/>
</dbReference>
<dbReference type="EMBL" id="LNOI01000001">
    <property type="protein sequence ID" value="KUY19591.1"/>
    <property type="molecule type" value="Genomic_DNA"/>
</dbReference>
<dbReference type="Gene3D" id="1.10.260.40">
    <property type="entry name" value="lambda repressor-like DNA-binding domains"/>
    <property type="match status" value="1"/>
</dbReference>
<dbReference type="PROSITE" id="PS50943">
    <property type="entry name" value="HTH_CROC1"/>
    <property type="match status" value="1"/>
</dbReference>
<feature type="domain" description="HTH cro/C1-type" evidence="2">
    <location>
        <begin position="7"/>
        <end position="61"/>
    </location>
</feature>
<dbReference type="PANTHER" id="PTHR46558:SF11">
    <property type="entry name" value="HTH-TYPE TRANSCRIPTIONAL REGULATOR XRE"/>
    <property type="match status" value="1"/>
</dbReference>
<keyword evidence="1" id="KW-0238">DNA-binding</keyword>
<evidence type="ECO:0000259" key="2">
    <source>
        <dbReference type="PROSITE" id="PS50943"/>
    </source>
</evidence>
<evidence type="ECO:0000313" key="3">
    <source>
        <dbReference type="EMBL" id="KUY19591.1"/>
    </source>
</evidence>
<comment type="caution">
    <text evidence="3">The sequence shown here is derived from an EMBL/GenBank/DDBJ whole genome shotgun (WGS) entry which is preliminary data.</text>
</comment>
<name>A0ABD4DLE2_ELIMR</name>
<gene>
    <name evidence="3" type="ORF">ATB95_01240</name>
</gene>
<evidence type="ECO:0000313" key="4">
    <source>
        <dbReference type="Proteomes" id="UP000064412"/>
    </source>
</evidence>
<dbReference type="CDD" id="cd00093">
    <property type="entry name" value="HTH_XRE"/>
    <property type="match status" value="1"/>
</dbReference>
<dbReference type="PANTHER" id="PTHR46558">
    <property type="entry name" value="TRACRIPTIONAL REGULATORY PROTEIN-RELATED-RELATED"/>
    <property type="match status" value="1"/>
</dbReference>
<dbReference type="AlphaFoldDB" id="A0ABD4DLE2"/>
<reference evidence="3 4" key="1">
    <citation type="submission" date="2015-11" db="EMBL/GenBank/DDBJ databases">
        <authorList>
            <person name="Nicholson A.C."/>
            <person name="Humrighouse B.W."/>
            <person name="Graziano J."/>
            <person name="Lasker B."/>
            <person name="Whitney A.M."/>
            <person name="Mcquiston J.R."/>
        </authorList>
    </citation>
    <scope>NUCLEOTIDE SEQUENCE [LARGE SCALE GENOMIC DNA]</scope>
    <source>
        <strain evidence="3 4">G4071</strain>
    </source>
</reference>
<dbReference type="InterPro" id="IPR001387">
    <property type="entry name" value="Cro/C1-type_HTH"/>
</dbReference>
<dbReference type="RefSeq" id="WP_059343574.1">
    <property type="nucleotide sequence ID" value="NZ_CP140570.1"/>
</dbReference>
<sequence length="114" mass="13291">MKISIKLRKLREQEKSSQADVADELQVSQTAYNKWETGSAKPSLENIIKLCNYYNIGIADLLDDNFKILSDDINRKEIRINEDVVKRIIENQEKLIELTEIQNNILVQILRCEN</sequence>
<accession>A0ABD4DLE2</accession>
<dbReference type="Pfam" id="PF01381">
    <property type="entry name" value="HTH_3"/>
    <property type="match status" value="1"/>
</dbReference>
<evidence type="ECO:0000256" key="1">
    <source>
        <dbReference type="ARBA" id="ARBA00023125"/>
    </source>
</evidence>